<dbReference type="Gene3D" id="2.40.70.10">
    <property type="entry name" value="Acid Proteases"/>
    <property type="match status" value="1"/>
</dbReference>
<keyword evidence="1" id="KW-0175">Coiled coil</keyword>
<evidence type="ECO:0000256" key="2">
    <source>
        <dbReference type="SAM" id="MobiDB-lite"/>
    </source>
</evidence>
<dbReference type="OrthoDB" id="563356at2759"/>
<feature type="compositionally biased region" description="Polar residues" evidence="2">
    <location>
        <begin position="326"/>
        <end position="335"/>
    </location>
</feature>
<feature type="region of interest" description="Disordered" evidence="2">
    <location>
        <begin position="312"/>
        <end position="343"/>
    </location>
</feature>
<evidence type="ECO:0000256" key="1">
    <source>
        <dbReference type="SAM" id="Coils"/>
    </source>
</evidence>
<accession>A0A835SV89</accession>
<organism evidence="3 4">
    <name type="scientific">Chlamydomonas incerta</name>
    <dbReference type="NCBI Taxonomy" id="51695"/>
    <lineage>
        <taxon>Eukaryota</taxon>
        <taxon>Viridiplantae</taxon>
        <taxon>Chlorophyta</taxon>
        <taxon>core chlorophytes</taxon>
        <taxon>Chlorophyceae</taxon>
        <taxon>CS clade</taxon>
        <taxon>Chlamydomonadales</taxon>
        <taxon>Chlamydomonadaceae</taxon>
        <taxon>Chlamydomonas</taxon>
    </lineage>
</organism>
<feature type="compositionally biased region" description="Low complexity" evidence="2">
    <location>
        <begin position="1213"/>
        <end position="1230"/>
    </location>
</feature>
<feature type="compositionally biased region" description="Low complexity" evidence="2">
    <location>
        <begin position="949"/>
        <end position="961"/>
    </location>
</feature>
<feature type="compositionally biased region" description="Gly residues" evidence="2">
    <location>
        <begin position="778"/>
        <end position="792"/>
    </location>
</feature>
<dbReference type="EMBL" id="JAEHOC010000022">
    <property type="protein sequence ID" value="KAG2432152.1"/>
    <property type="molecule type" value="Genomic_DNA"/>
</dbReference>
<feature type="compositionally biased region" description="Basic and acidic residues" evidence="2">
    <location>
        <begin position="762"/>
        <end position="777"/>
    </location>
</feature>
<dbReference type="InterPro" id="IPR021109">
    <property type="entry name" value="Peptidase_aspartic_dom_sf"/>
</dbReference>
<feature type="region of interest" description="Disordered" evidence="2">
    <location>
        <begin position="1"/>
        <end position="23"/>
    </location>
</feature>
<proteinExistence type="predicted"/>
<reference evidence="3" key="1">
    <citation type="journal article" date="2020" name="bioRxiv">
        <title>Comparative genomics of Chlamydomonas.</title>
        <authorList>
            <person name="Craig R.J."/>
            <person name="Hasan A.R."/>
            <person name="Ness R.W."/>
            <person name="Keightley P.D."/>
        </authorList>
    </citation>
    <scope>NUCLEOTIDE SEQUENCE</scope>
    <source>
        <strain evidence="3">SAG 7.73</strain>
    </source>
</reference>
<comment type="caution">
    <text evidence="3">The sequence shown here is derived from an EMBL/GenBank/DDBJ whole genome shotgun (WGS) entry which is preliminary data.</text>
</comment>
<gene>
    <name evidence="3" type="ORF">HXX76_009074</name>
</gene>
<feature type="compositionally biased region" description="Low complexity" evidence="2">
    <location>
        <begin position="1194"/>
        <end position="1205"/>
    </location>
</feature>
<feature type="compositionally biased region" description="Gly residues" evidence="2">
    <location>
        <begin position="230"/>
        <end position="241"/>
    </location>
</feature>
<feature type="compositionally biased region" description="Low complexity" evidence="2">
    <location>
        <begin position="1243"/>
        <end position="1260"/>
    </location>
</feature>
<feature type="compositionally biased region" description="Low complexity" evidence="2">
    <location>
        <begin position="1341"/>
        <end position="1352"/>
    </location>
</feature>
<feature type="region of interest" description="Disordered" evidence="2">
    <location>
        <begin position="52"/>
        <end position="94"/>
    </location>
</feature>
<feature type="compositionally biased region" description="Low complexity" evidence="2">
    <location>
        <begin position="1268"/>
        <end position="1286"/>
    </location>
</feature>
<dbReference type="Proteomes" id="UP000650467">
    <property type="component" value="Unassembled WGS sequence"/>
</dbReference>
<evidence type="ECO:0000313" key="4">
    <source>
        <dbReference type="Proteomes" id="UP000650467"/>
    </source>
</evidence>
<feature type="region of interest" description="Disordered" evidence="2">
    <location>
        <begin position="949"/>
        <end position="971"/>
    </location>
</feature>
<feature type="region of interest" description="Disordered" evidence="2">
    <location>
        <begin position="361"/>
        <end position="398"/>
    </location>
</feature>
<feature type="region of interest" description="Disordered" evidence="2">
    <location>
        <begin position="762"/>
        <end position="796"/>
    </location>
</feature>
<name>A0A835SV89_CHLIN</name>
<keyword evidence="4" id="KW-1185">Reference proteome</keyword>
<protein>
    <submittedName>
        <fullName evidence="3">Uncharacterized protein</fullName>
    </submittedName>
</protein>
<evidence type="ECO:0000313" key="3">
    <source>
        <dbReference type="EMBL" id="KAG2432152.1"/>
    </source>
</evidence>
<feature type="coiled-coil region" evidence="1">
    <location>
        <begin position="143"/>
        <end position="170"/>
    </location>
</feature>
<feature type="region of interest" description="Disordered" evidence="2">
    <location>
        <begin position="1180"/>
        <end position="1352"/>
    </location>
</feature>
<feature type="region of interest" description="Disordered" evidence="2">
    <location>
        <begin position="224"/>
        <end position="246"/>
    </location>
</feature>
<feature type="compositionally biased region" description="Pro residues" evidence="2">
    <location>
        <begin position="365"/>
        <end position="396"/>
    </location>
</feature>
<sequence length="1352" mass="140683">MADGEQTGARRRGHSVTAPAPVLPEIAPAEVGAAAQGLNVRLNPAFWFDGLEDDSDDLYVPPQHDGEEESGTGESESGSERQYQETLGPSVSEVGESELLALRLNAEERGEWGLERAARRTRHGAASSTTTTSARSSVVARHFALLEGEADVLEQQRRQLRALAEALAARPTAARSEAASDDAASSVHTSMVERAAAGVSRQMRVVARRQRRLQRLVEALAERAAAAPAGGMGDGPGGNRPGGSALVAPPAPRVLAVARAHSLLGLPLRALRPAAAGRGAAAAAGLTTQPAAAAGVAPRAAALPAAVAGAAARAPQPLPTPPQPRSNCSHSSQSLAAAREQGAALERARYQALHRDGLVVMPSSAPAPAPQPVPRAAPQPSRAPPPSQPTPPPPLATLPLDATLATLMQGIAASAAAAAPKHAHKPTTAFDPKYDGVGPPDGFSQTVQAWLLDNAGHEDPDHLLARDGLLLLRNLRDKAVVPASKLSAWLSTHQQNKIVDAHREAWRSSRQAAGLPTEDYSGKGSGGVQHIVLYWRDAVVRGMGIPPAAALEAVRRFRLRDADHPAEGWQQGVQRFERLLDRCPKAEQGNPAFGGRCLFYSTAHISGVWQRMQSQRDQHCSQLGQEPDAYEYKLSTVRDWLQQAWGWWEQEQAVPAADTSAKPAGRAAAVHVLAAPSTTVTIDPLRPQSSLLEQVPAAPGELVARVGEPPPGPGAAQRMYCHLHQTTSHGETSCRDWEILVRSRLDPAALATAIRSNTYAEKWRDSTRRGDGRDRGGRGGGGGNGSGRGGGPPAWQRSVNTMTAAIQVLESKVDKMDSTVAAAAQATAAANSAAAAAITTTPPPLLAAAPAVATTAVAAPTEAAMAQAAAAAAALLVSSGWRPPPPPPPPRAPAGVHVAMRPSGEEEEIHAPPVAQPQQGWPYHYPSNSYLVAAHTAVLRGPMPPGFVPAGVPARPPASGAPRPPQQPQQQLRRVTWDAALLIPLLEQLSTIRMGLSASHELLEELLAAVKPQPAVATVQAPRTSTISVVKPGFIELVIGTQRIRPKCSLPDSGSEVSLITDAMALAHGLAVEEDPKFRMHTAAGLSQPLQRVARPVEIVLYGVDGASHSWTLAECWVVPGPQLFDLLIGTGCLARFHYILDTGRQLLGLREPGAPTAPPMLEVPLQPAVTMFGQQPHQLASVSGYGPGTGRTPIPSVAASPAASHWEPEPPDSAAPAAGRAPAPLAAAARGSRWEPEPPDDAAPAVGRAPAPPAAAARGSRWEPDTAGQAAGLAPAPSAAAALAGRWEPASPDTTAPATGRAPAPPAATAPAGRQEPPVPREPEPPDAAMRLAHHTNTSPAAAQPLAAADE</sequence>